<reference evidence="1" key="1">
    <citation type="submission" date="2014-09" db="EMBL/GenBank/DDBJ databases">
        <authorList>
            <person name="Magalhaes I.L.F."/>
            <person name="Oliveira U."/>
            <person name="Santos F.R."/>
            <person name="Vidigal T.H.D.A."/>
            <person name="Brescovit A.D."/>
            <person name="Santos A.J."/>
        </authorList>
    </citation>
    <scope>NUCLEOTIDE SEQUENCE</scope>
    <source>
        <tissue evidence="1">Shoot tissue taken approximately 20 cm above the soil surface</tissue>
    </source>
</reference>
<organism evidence="1">
    <name type="scientific">Arundo donax</name>
    <name type="common">Giant reed</name>
    <name type="synonym">Donax arundinaceus</name>
    <dbReference type="NCBI Taxonomy" id="35708"/>
    <lineage>
        <taxon>Eukaryota</taxon>
        <taxon>Viridiplantae</taxon>
        <taxon>Streptophyta</taxon>
        <taxon>Embryophyta</taxon>
        <taxon>Tracheophyta</taxon>
        <taxon>Spermatophyta</taxon>
        <taxon>Magnoliopsida</taxon>
        <taxon>Liliopsida</taxon>
        <taxon>Poales</taxon>
        <taxon>Poaceae</taxon>
        <taxon>PACMAD clade</taxon>
        <taxon>Arundinoideae</taxon>
        <taxon>Arundineae</taxon>
        <taxon>Arundo</taxon>
    </lineage>
</organism>
<dbReference type="AlphaFoldDB" id="A0A0A8Z6X7"/>
<sequence length="21" mass="2423">MFNHEDTSIASSSSLKFFNLF</sequence>
<dbReference type="EMBL" id="GBRH01262766">
    <property type="protein sequence ID" value="JAD35129.1"/>
    <property type="molecule type" value="Transcribed_RNA"/>
</dbReference>
<protein>
    <submittedName>
        <fullName evidence="1">Uncharacterized protein</fullName>
    </submittedName>
</protein>
<accession>A0A0A8Z6X7</accession>
<name>A0A0A8Z6X7_ARUDO</name>
<reference evidence="1" key="2">
    <citation type="journal article" date="2015" name="Data Brief">
        <title>Shoot transcriptome of the giant reed, Arundo donax.</title>
        <authorList>
            <person name="Barrero R.A."/>
            <person name="Guerrero F.D."/>
            <person name="Moolhuijzen P."/>
            <person name="Goolsby J.A."/>
            <person name="Tidwell J."/>
            <person name="Bellgard S.E."/>
            <person name="Bellgard M.I."/>
        </authorList>
    </citation>
    <scope>NUCLEOTIDE SEQUENCE</scope>
    <source>
        <tissue evidence="1">Shoot tissue taken approximately 20 cm above the soil surface</tissue>
    </source>
</reference>
<proteinExistence type="predicted"/>
<evidence type="ECO:0000313" key="1">
    <source>
        <dbReference type="EMBL" id="JAD35129.1"/>
    </source>
</evidence>